<gene>
    <name evidence="4" type="ORF">QTH91_00405</name>
</gene>
<keyword evidence="3" id="KW-1005">Bacterial flagellum biogenesis</keyword>
<dbReference type="EMBL" id="JASZYV010000001">
    <property type="protein sequence ID" value="MDM0042929.1"/>
    <property type="molecule type" value="Genomic_DNA"/>
</dbReference>
<dbReference type="Proteomes" id="UP001174908">
    <property type="component" value="Unassembled WGS sequence"/>
</dbReference>
<evidence type="ECO:0000313" key="5">
    <source>
        <dbReference type="Proteomes" id="UP001174908"/>
    </source>
</evidence>
<comment type="similarity">
    <text evidence="2">Belongs to the FlgN family.</text>
</comment>
<dbReference type="InterPro" id="IPR007809">
    <property type="entry name" value="FlgN-like"/>
</dbReference>
<keyword evidence="4" id="KW-0966">Cell projection</keyword>
<dbReference type="RefSeq" id="WP_286658060.1">
    <property type="nucleotide sequence ID" value="NZ_JASZYV010000001.1"/>
</dbReference>
<evidence type="ECO:0000256" key="3">
    <source>
        <dbReference type="ARBA" id="ARBA00022795"/>
    </source>
</evidence>
<accession>A0ABT7N4R9</accession>
<dbReference type="Pfam" id="PF05130">
    <property type="entry name" value="FlgN"/>
    <property type="match status" value="1"/>
</dbReference>
<comment type="caution">
    <text evidence="4">The sequence shown here is derived from an EMBL/GenBank/DDBJ whole genome shotgun (WGS) entry which is preliminary data.</text>
</comment>
<dbReference type="InterPro" id="IPR036679">
    <property type="entry name" value="FlgN-like_sf"/>
</dbReference>
<sequence>MNANAFLACLQAQQACVAALRDLLAQEQDAMAGRRFTELQAIGLRKEALLEQLGGLERERETTQRAAGFSPGRAGADAVAIFFGQATHQAWCELLAAAALARSENLQAGSAVWAHLDFTQRALNFLQASAQLFYGPDGARRSTATGMGTRLAAG</sequence>
<proteinExistence type="inferred from homology"/>
<keyword evidence="5" id="KW-1185">Reference proteome</keyword>
<protein>
    <submittedName>
        <fullName evidence="4">Flagellar protein FlgN</fullName>
    </submittedName>
</protein>
<reference evidence="4" key="1">
    <citation type="submission" date="2023-06" db="EMBL/GenBank/DDBJ databases">
        <authorList>
            <person name="Jiang Y."/>
            <person name="Liu Q."/>
        </authorList>
    </citation>
    <scope>NUCLEOTIDE SEQUENCE</scope>
    <source>
        <strain evidence="4">CGMCC 1.12089</strain>
    </source>
</reference>
<evidence type="ECO:0000313" key="4">
    <source>
        <dbReference type="EMBL" id="MDM0042929.1"/>
    </source>
</evidence>
<keyword evidence="4" id="KW-0282">Flagellum</keyword>
<keyword evidence="4" id="KW-0969">Cilium</keyword>
<evidence type="ECO:0000256" key="1">
    <source>
        <dbReference type="ARBA" id="ARBA00002397"/>
    </source>
</evidence>
<evidence type="ECO:0000256" key="2">
    <source>
        <dbReference type="ARBA" id="ARBA00007703"/>
    </source>
</evidence>
<dbReference type="SUPFAM" id="SSF140566">
    <property type="entry name" value="FlgN-like"/>
    <property type="match status" value="1"/>
</dbReference>
<name>A0ABT7N4R9_9BURK</name>
<comment type="function">
    <text evidence="1">Required for the efficient initiation of filament assembly.</text>
</comment>
<dbReference type="Gene3D" id="1.20.58.300">
    <property type="entry name" value="FlgN-like"/>
    <property type="match status" value="1"/>
</dbReference>
<organism evidence="4 5">
    <name type="scientific">Variovorax dokdonensis</name>
    <dbReference type="NCBI Taxonomy" id="344883"/>
    <lineage>
        <taxon>Bacteria</taxon>
        <taxon>Pseudomonadati</taxon>
        <taxon>Pseudomonadota</taxon>
        <taxon>Betaproteobacteria</taxon>
        <taxon>Burkholderiales</taxon>
        <taxon>Comamonadaceae</taxon>
        <taxon>Variovorax</taxon>
    </lineage>
</organism>